<organism evidence="6 7">
    <name type="scientific">Talaromyces rugulosus</name>
    <name type="common">Penicillium rugulosum</name>
    <dbReference type="NCBI Taxonomy" id="121627"/>
    <lineage>
        <taxon>Eukaryota</taxon>
        <taxon>Fungi</taxon>
        <taxon>Dikarya</taxon>
        <taxon>Ascomycota</taxon>
        <taxon>Pezizomycotina</taxon>
        <taxon>Eurotiomycetes</taxon>
        <taxon>Eurotiomycetidae</taxon>
        <taxon>Eurotiales</taxon>
        <taxon>Trichocomaceae</taxon>
        <taxon>Talaromyces</taxon>
        <taxon>Talaromyces sect. Islandici</taxon>
    </lineage>
</organism>
<feature type="region of interest" description="Disordered" evidence="5">
    <location>
        <begin position="114"/>
        <end position="142"/>
    </location>
</feature>
<dbReference type="Gene3D" id="6.10.150.10">
    <property type="match status" value="2"/>
</dbReference>
<dbReference type="PANTHER" id="PTHR22793">
    <property type="entry name" value="MYOCARDIN-RELATED TRANSCRIPTION FACTOR-RELATED"/>
    <property type="match status" value="1"/>
</dbReference>
<evidence type="ECO:0000256" key="3">
    <source>
        <dbReference type="ARBA" id="ARBA00023242"/>
    </source>
</evidence>
<dbReference type="PANTHER" id="PTHR22793:SF12">
    <property type="entry name" value="MYOCARDIN-RELATED TRANSCRIPTION FACTOR, ISOFORM H"/>
    <property type="match status" value="1"/>
</dbReference>
<keyword evidence="2" id="KW-0677">Repeat</keyword>
<feature type="region of interest" description="Disordered" evidence="5">
    <location>
        <begin position="1"/>
        <end position="24"/>
    </location>
</feature>
<name>A0A7H8RFQ9_TALRU</name>
<comment type="subcellular location">
    <subcellularLocation>
        <location evidence="1">Nucleus</location>
    </subcellularLocation>
</comment>
<feature type="repeat" description="RPEL" evidence="4">
    <location>
        <begin position="110"/>
        <end position="135"/>
    </location>
</feature>
<dbReference type="InterPro" id="IPR004018">
    <property type="entry name" value="RPEL_repeat"/>
</dbReference>
<sequence>MSSAIDDTTLSPTAIQPRRDSLEKHLQTRPELQDLKDRHILLDTSAAPGLQAAQAELARHRASDNLKKHLEKRPERDELIEKNILLTGRTDMAPSLQANARELEKNMLVDNLEHKIKDRPEPENLIERGILDERENPRRPSE</sequence>
<dbReference type="EMBL" id="CP055903">
    <property type="protein sequence ID" value="QKX64561.1"/>
    <property type="molecule type" value="Genomic_DNA"/>
</dbReference>
<evidence type="ECO:0000256" key="2">
    <source>
        <dbReference type="ARBA" id="ARBA00022737"/>
    </source>
</evidence>
<dbReference type="Proteomes" id="UP000509510">
    <property type="component" value="Chromosome VI"/>
</dbReference>
<proteinExistence type="predicted"/>
<dbReference type="RefSeq" id="XP_035350734.1">
    <property type="nucleotide sequence ID" value="XM_035494841.1"/>
</dbReference>
<dbReference type="PROSITE" id="PS51073">
    <property type="entry name" value="RPEL"/>
    <property type="match status" value="3"/>
</dbReference>
<dbReference type="SMART" id="SM00707">
    <property type="entry name" value="RPEL"/>
    <property type="match status" value="3"/>
</dbReference>
<dbReference type="GO" id="GO:0003713">
    <property type="term" value="F:transcription coactivator activity"/>
    <property type="evidence" value="ECO:0007669"/>
    <property type="project" value="TreeGrafter"/>
</dbReference>
<dbReference type="AlphaFoldDB" id="A0A7H8RFQ9"/>
<feature type="repeat" description="RPEL" evidence="4">
    <location>
        <begin position="20"/>
        <end position="45"/>
    </location>
</feature>
<feature type="repeat" description="RPEL" evidence="4">
    <location>
        <begin position="64"/>
        <end position="89"/>
    </location>
</feature>
<dbReference type="Pfam" id="PF02755">
    <property type="entry name" value="RPEL"/>
    <property type="match status" value="3"/>
</dbReference>
<keyword evidence="3" id="KW-0539">Nucleus</keyword>
<dbReference type="OrthoDB" id="197676at2759"/>
<evidence type="ECO:0000256" key="4">
    <source>
        <dbReference type="PROSITE-ProRule" id="PRU00401"/>
    </source>
</evidence>
<protein>
    <recommendedName>
        <fullName evidence="8">RPEL repeat protein</fullName>
    </recommendedName>
</protein>
<accession>A0A7H8RFQ9</accession>
<gene>
    <name evidence="6" type="ORF">TRUGW13939_11736</name>
</gene>
<dbReference type="GO" id="GO:0005634">
    <property type="term" value="C:nucleus"/>
    <property type="evidence" value="ECO:0007669"/>
    <property type="project" value="UniProtKB-SubCell"/>
</dbReference>
<reference evidence="7" key="1">
    <citation type="submission" date="2020-06" db="EMBL/GenBank/DDBJ databases">
        <title>A chromosome-scale genome assembly of Talaromyces rugulosus W13939.</title>
        <authorList>
            <person name="Wang B."/>
            <person name="Guo L."/>
            <person name="Ye K."/>
            <person name="Wang L."/>
        </authorList>
    </citation>
    <scope>NUCLEOTIDE SEQUENCE [LARGE SCALE GENOMIC DNA]</scope>
    <source>
        <strain evidence="7">W13939</strain>
    </source>
</reference>
<evidence type="ECO:0008006" key="8">
    <source>
        <dbReference type="Google" id="ProtNLM"/>
    </source>
</evidence>
<dbReference type="InterPro" id="IPR043451">
    <property type="entry name" value="Myocardin-like"/>
</dbReference>
<dbReference type="GeneID" id="55999213"/>
<evidence type="ECO:0000313" key="6">
    <source>
        <dbReference type="EMBL" id="QKX64561.1"/>
    </source>
</evidence>
<evidence type="ECO:0000256" key="1">
    <source>
        <dbReference type="ARBA" id="ARBA00004123"/>
    </source>
</evidence>
<dbReference type="KEGG" id="trg:TRUGW13939_11736"/>
<evidence type="ECO:0000313" key="7">
    <source>
        <dbReference type="Proteomes" id="UP000509510"/>
    </source>
</evidence>
<keyword evidence="7" id="KW-1185">Reference proteome</keyword>
<dbReference type="GO" id="GO:0045944">
    <property type="term" value="P:positive regulation of transcription by RNA polymerase II"/>
    <property type="evidence" value="ECO:0007669"/>
    <property type="project" value="TreeGrafter"/>
</dbReference>
<evidence type="ECO:0000256" key="5">
    <source>
        <dbReference type="SAM" id="MobiDB-lite"/>
    </source>
</evidence>
<feature type="compositionally biased region" description="Polar residues" evidence="5">
    <location>
        <begin position="1"/>
        <end position="14"/>
    </location>
</feature>